<sequence length="372" mass="41729">MVNEVLNATPDETTSDAETSSVPSPTSSSPPVTAPAARAPAKSRKKRKPTYYVRKDETETLKTEVEMLRRQLEELDERKREEAFIQVFAKNAQLQMEVSENTRAMAGVHAMLSAYQASGAPFPLETFIHMPQDLEERRLALLALRDPKLRDGLEYILDRTGPLDLRCAHAKSEQSTTDDGNFIYSHVDVTVFRGVESVNQVYEAARHYFRYQEISVSEMLGVITIRENDYCEDEPVLQCRLLTTHPTGLQIESNVATFFRYYDQSDLLDSPHGVFVMESVHKDDLFPYQVEQRGRLRVASVLFIRETPGESSQPGTTDVTIVRSVYGGFHPPKSLPDDVDVEGVAKGFVGRFGGVMMEVIREQLYGPGGQGA</sequence>
<protein>
    <recommendedName>
        <fullName evidence="4">START domain-containing protein</fullName>
    </recommendedName>
</protein>
<comment type="caution">
    <text evidence="2">The sequence shown here is derived from an EMBL/GenBank/DDBJ whole genome shotgun (WGS) entry which is preliminary data.</text>
</comment>
<dbReference type="AlphaFoldDB" id="A0A8K1CPJ7"/>
<evidence type="ECO:0008006" key="4">
    <source>
        <dbReference type="Google" id="ProtNLM"/>
    </source>
</evidence>
<dbReference type="EMBL" id="SPLM01000005">
    <property type="protein sequence ID" value="TMW67254.1"/>
    <property type="molecule type" value="Genomic_DNA"/>
</dbReference>
<dbReference type="Proteomes" id="UP000794436">
    <property type="component" value="Unassembled WGS sequence"/>
</dbReference>
<feature type="region of interest" description="Disordered" evidence="1">
    <location>
        <begin position="1"/>
        <end position="51"/>
    </location>
</feature>
<organism evidence="2 3">
    <name type="scientific">Pythium oligandrum</name>
    <name type="common">Mycoparasitic fungus</name>
    <dbReference type="NCBI Taxonomy" id="41045"/>
    <lineage>
        <taxon>Eukaryota</taxon>
        <taxon>Sar</taxon>
        <taxon>Stramenopiles</taxon>
        <taxon>Oomycota</taxon>
        <taxon>Peronosporomycetes</taxon>
        <taxon>Pythiales</taxon>
        <taxon>Pythiaceae</taxon>
        <taxon>Pythium</taxon>
    </lineage>
</organism>
<feature type="compositionally biased region" description="Low complexity" evidence="1">
    <location>
        <begin position="19"/>
        <end position="40"/>
    </location>
</feature>
<proteinExistence type="predicted"/>
<evidence type="ECO:0000256" key="1">
    <source>
        <dbReference type="SAM" id="MobiDB-lite"/>
    </source>
</evidence>
<keyword evidence="3" id="KW-1185">Reference proteome</keyword>
<name>A0A8K1CPJ7_PYTOL</name>
<evidence type="ECO:0000313" key="2">
    <source>
        <dbReference type="EMBL" id="TMW67254.1"/>
    </source>
</evidence>
<accession>A0A8K1CPJ7</accession>
<evidence type="ECO:0000313" key="3">
    <source>
        <dbReference type="Proteomes" id="UP000794436"/>
    </source>
</evidence>
<reference evidence="2" key="1">
    <citation type="submission" date="2019-03" db="EMBL/GenBank/DDBJ databases">
        <title>Long read genome sequence of the mycoparasitic Pythium oligandrum ATCC 38472 isolated from sugarbeet rhizosphere.</title>
        <authorList>
            <person name="Gaulin E."/>
        </authorList>
    </citation>
    <scope>NUCLEOTIDE SEQUENCE</scope>
    <source>
        <strain evidence="2">ATCC 38472_TT</strain>
    </source>
</reference>
<gene>
    <name evidence="2" type="ORF">Poli38472_012370</name>
</gene>